<reference evidence="2" key="1">
    <citation type="submission" date="2020-05" db="UniProtKB">
        <authorList>
            <consortium name="EnsemblMetazoa"/>
        </authorList>
    </citation>
    <scope>IDENTIFICATION</scope>
    <source>
        <strain evidence="2">TTRI</strain>
    </source>
</reference>
<evidence type="ECO:0000313" key="3">
    <source>
        <dbReference type="Proteomes" id="UP000078200"/>
    </source>
</evidence>
<dbReference type="AlphaFoldDB" id="A0A1A9VM04"/>
<evidence type="ECO:0000313" key="2">
    <source>
        <dbReference type="EnsemblMetazoa" id="GAUT041290-PA"/>
    </source>
</evidence>
<dbReference type="VEuPathDB" id="VectorBase:GAUT041290"/>
<feature type="compositionally biased region" description="Low complexity" evidence="1">
    <location>
        <begin position="992"/>
        <end position="1021"/>
    </location>
</feature>
<protein>
    <submittedName>
        <fullName evidence="2">Uncharacterized protein</fullName>
    </submittedName>
</protein>
<dbReference type="Proteomes" id="UP000078200">
    <property type="component" value="Unassembled WGS sequence"/>
</dbReference>
<sequence length="1093" mass="124683">MSDSPSWHFTERLTNEEFSLLLPYLSMENVFLTQVFVPRKKWLRLVDANFQTFSFMCGACTKQVKFENFNRHFKSKQHYNNLRSNITQLYHPFFTYGKADVKLARGEQVAQKDREVALKEVNGQIRSFSRDASTAKHFAEVVQRREQKSVDDFLVNLSLETKIDKPEQMFVKVTLPFEDLPELLFCATGDKWQQVITWKTFTRKAAFTCNICTVHCSGIESVNSHLNGYTHKCKQLIVKALHYEKSSKVTKNCSIQIVDSLSISIHENAKSYFKSELERWQQPESSDEESNGDNEFLIPILPNTVSAKVTTLEELVKKIIKKADNLIDRKNERTTFWGHIGVEYVLCVKRHEEDASPTYECGLCEILGSDEKIQRHLLNFEHIKKYLDLHYADTMRKYETIMGHMKYAEFRAVMGEIVRRVAIEIEKHHGRSLPCNVSFQDYKNKRPELIAQVYGLLHASQNHGPSFSNVVSKHDIENIKKSFIESGEVGRITSWNINQGIVFATTPSEKVYLRQISHDPLIRMREYNAKMNKGRGRSASPPVYDRCSSPHRRQSSRSRTISPTRTGGGAFNIWDIYRRELANAATQIEHTYEGYRRNPESHPQYEQEWNEFWQRRKLDLERDGVNHRTYNFQPEWVQFFKQRIEQLFGEALHKSQITIRRKLDIPLDAEEDDSSRHEVDRYHRQRSEYSPNRISYPREEEYKGHVPSKRQRDDDYSNVLINKRQITEQSRHGEDRFTVSSIGRDNVHGWGQSAAPAEIANISDNHSNLVHVLRLMTALEEHLGSLGGKVMDLLAKALQLEKNFHGSIVEFEAKILTPATCNLLETAMEKLKGILFAGLLDDKKVGGFNRVIQYTTELLKYAEKMGWRQIAFMTDEQAPKLMSDMQRKHSNRQQSMPNEKSLTDTLMDLMNESSVGGTEDMVACPPPPVIRMTTTGSSYTSKNEQITTGSSLANFSTQLSIPRQHQHQHRLGGGGGGGGNDMSKLLTRSGPMMTSNSGGNNLSNNNFNNNVGMNTNNTRSNLGPSGGPRGGSMQYNNPSAGSMSSGGGSRLPLTNKSIPQIGQANHVSYLGPMGSRPTNQGVEKKKLTNRTIA</sequence>
<organism evidence="2 3">
    <name type="scientific">Glossina austeni</name>
    <name type="common">Savannah tsetse fly</name>
    <dbReference type="NCBI Taxonomy" id="7395"/>
    <lineage>
        <taxon>Eukaryota</taxon>
        <taxon>Metazoa</taxon>
        <taxon>Ecdysozoa</taxon>
        <taxon>Arthropoda</taxon>
        <taxon>Hexapoda</taxon>
        <taxon>Insecta</taxon>
        <taxon>Pterygota</taxon>
        <taxon>Neoptera</taxon>
        <taxon>Endopterygota</taxon>
        <taxon>Diptera</taxon>
        <taxon>Brachycera</taxon>
        <taxon>Muscomorpha</taxon>
        <taxon>Hippoboscoidea</taxon>
        <taxon>Glossinidae</taxon>
        <taxon>Glossina</taxon>
    </lineage>
</organism>
<feature type="region of interest" description="Disordered" evidence="1">
    <location>
        <begin position="1067"/>
        <end position="1093"/>
    </location>
</feature>
<evidence type="ECO:0000256" key="1">
    <source>
        <dbReference type="SAM" id="MobiDB-lite"/>
    </source>
</evidence>
<proteinExistence type="predicted"/>
<feature type="region of interest" description="Disordered" evidence="1">
    <location>
        <begin position="532"/>
        <end position="564"/>
    </location>
</feature>
<feature type="region of interest" description="Disordered" evidence="1">
    <location>
        <begin position="669"/>
        <end position="714"/>
    </location>
</feature>
<feature type="compositionally biased region" description="Basic and acidic residues" evidence="1">
    <location>
        <begin position="674"/>
        <end position="687"/>
    </location>
</feature>
<dbReference type="EnsemblMetazoa" id="GAUT041290-RA">
    <property type="protein sequence ID" value="GAUT041290-PA"/>
    <property type="gene ID" value="GAUT041290"/>
</dbReference>
<accession>A0A1A9VM04</accession>
<feature type="compositionally biased region" description="Gly residues" evidence="1">
    <location>
        <begin position="971"/>
        <end position="980"/>
    </location>
</feature>
<feature type="compositionally biased region" description="Basic and acidic residues" evidence="1">
    <location>
        <begin position="696"/>
        <end position="714"/>
    </location>
</feature>
<feature type="region of interest" description="Disordered" evidence="1">
    <location>
        <begin position="966"/>
        <end position="1055"/>
    </location>
</feature>
<name>A0A1A9VM04_GLOAU</name>
<keyword evidence="3" id="KW-1185">Reference proteome</keyword>